<evidence type="ECO:0000259" key="1">
    <source>
        <dbReference type="Pfam" id="PF04383"/>
    </source>
</evidence>
<evidence type="ECO:0000313" key="3">
    <source>
        <dbReference type="Proteomes" id="UP001431634"/>
    </source>
</evidence>
<accession>A0ABT6Q2G9</accession>
<reference evidence="2" key="1">
    <citation type="submission" date="2023-05" db="EMBL/GenBank/DDBJ databases">
        <title>Whole genome sequence of Commensalibacter sp.</title>
        <authorList>
            <person name="Charoenyingcharoen P."/>
            <person name="Yukphan P."/>
        </authorList>
    </citation>
    <scope>NUCLEOTIDE SEQUENCE</scope>
    <source>
        <strain evidence="2">TBRC 16381</strain>
    </source>
</reference>
<comment type="caution">
    <text evidence="2">The sequence shown here is derived from an EMBL/GenBank/DDBJ whole genome shotgun (WGS) entry which is preliminary data.</text>
</comment>
<dbReference type="InterPro" id="IPR018004">
    <property type="entry name" value="KilA/APSES_HTH"/>
</dbReference>
<organism evidence="2 3">
    <name type="scientific">Commensalibacter oyaizuii</name>
    <dbReference type="NCBI Taxonomy" id="3043873"/>
    <lineage>
        <taxon>Bacteria</taxon>
        <taxon>Pseudomonadati</taxon>
        <taxon>Pseudomonadota</taxon>
        <taxon>Alphaproteobacteria</taxon>
        <taxon>Acetobacterales</taxon>
        <taxon>Acetobacteraceae</taxon>
    </lineage>
</organism>
<dbReference type="RefSeq" id="WP_281448420.1">
    <property type="nucleotide sequence ID" value="NZ_JASBAO010000001.1"/>
</dbReference>
<dbReference type="Proteomes" id="UP001431634">
    <property type="component" value="Unassembled WGS sequence"/>
</dbReference>
<keyword evidence="3" id="KW-1185">Reference proteome</keyword>
<dbReference type="Pfam" id="PF04383">
    <property type="entry name" value="KilA-N"/>
    <property type="match status" value="1"/>
</dbReference>
<protein>
    <submittedName>
        <fullName evidence="2">KilA-N domain-containing protein</fullName>
    </submittedName>
</protein>
<gene>
    <name evidence="2" type="ORF">QJV27_08065</name>
</gene>
<evidence type="ECO:0000313" key="2">
    <source>
        <dbReference type="EMBL" id="MDI2091324.1"/>
    </source>
</evidence>
<sequence length="84" mass="9404">MDNTKNGLIFAHTAIRQDIEGRYCLNDCHRASGMGISKKPSEWLRNEQTSKLIAEISQSGNLRFDGKQPFSENNIKLVGLVVIV</sequence>
<dbReference type="EMBL" id="JASBAO010000001">
    <property type="protein sequence ID" value="MDI2091324.1"/>
    <property type="molecule type" value="Genomic_DNA"/>
</dbReference>
<proteinExistence type="predicted"/>
<feature type="domain" description="KilA/APSES-type HTH DNA-binding" evidence="1">
    <location>
        <begin position="12"/>
        <end position="65"/>
    </location>
</feature>
<name>A0ABT6Q2G9_9PROT</name>